<evidence type="ECO:0000313" key="2">
    <source>
        <dbReference type="EMBL" id="KAJ3486051.1"/>
    </source>
</evidence>
<evidence type="ECO:0000259" key="1">
    <source>
        <dbReference type="Pfam" id="PF00849"/>
    </source>
</evidence>
<dbReference type="EMBL" id="JANAWD010000133">
    <property type="protein sequence ID" value="KAJ3486051.1"/>
    <property type="molecule type" value="Genomic_DNA"/>
</dbReference>
<dbReference type="InterPro" id="IPR006224">
    <property type="entry name" value="PsdUridine_synth_RluA-like_CS"/>
</dbReference>
<dbReference type="SUPFAM" id="SSF55120">
    <property type="entry name" value="Pseudouridine synthase"/>
    <property type="match status" value="1"/>
</dbReference>
<accession>A0AAD5V4Q5</accession>
<dbReference type="Gene3D" id="3.30.2350.10">
    <property type="entry name" value="Pseudouridine synthase"/>
    <property type="match status" value="1"/>
</dbReference>
<dbReference type="PROSITE" id="PS01129">
    <property type="entry name" value="PSI_RLU"/>
    <property type="match status" value="1"/>
</dbReference>
<dbReference type="AlphaFoldDB" id="A0AAD5V4Q5"/>
<dbReference type="GO" id="GO:0003723">
    <property type="term" value="F:RNA binding"/>
    <property type="evidence" value="ECO:0007669"/>
    <property type="project" value="InterPro"/>
</dbReference>
<dbReference type="PANTHER" id="PTHR21600">
    <property type="entry name" value="MITOCHONDRIAL RNA PSEUDOURIDINE SYNTHASE"/>
    <property type="match status" value="1"/>
</dbReference>
<dbReference type="Pfam" id="PF00849">
    <property type="entry name" value="PseudoU_synth_2"/>
    <property type="match status" value="1"/>
</dbReference>
<dbReference type="InterPro" id="IPR020103">
    <property type="entry name" value="PsdUridine_synth_cat_dom_sf"/>
</dbReference>
<organism evidence="2 3">
    <name type="scientific">Meripilus lineatus</name>
    <dbReference type="NCBI Taxonomy" id="2056292"/>
    <lineage>
        <taxon>Eukaryota</taxon>
        <taxon>Fungi</taxon>
        <taxon>Dikarya</taxon>
        <taxon>Basidiomycota</taxon>
        <taxon>Agaricomycotina</taxon>
        <taxon>Agaricomycetes</taxon>
        <taxon>Polyporales</taxon>
        <taxon>Meripilaceae</taxon>
        <taxon>Meripilus</taxon>
    </lineage>
</organism>
<comment type="caution">
    <text evidence="2">The sequence shown here is derived from an EMBL/GenBank/DDBJ whole genome shotgun (WGS) entry which is preliminary data.</text>
</comment>
<dbReference type="GO" id="GO:0009982">
    <property type="term" value="F:pseudouridine synthase activity"/>
    <property type="evidence" value="ECO:0007669"/>
    <property type="project" value="InterPro"/>
</dbReference>
<feature type="domain" description="Pseudouridine synthase RsuA/RluA-like" evidence="1">
    <location>
        <begin position="9"/>
        <end position="108"/>
    </location>
</feature>
<dbReference type="InterPro" id="IPR050188">
    <property type="entry name" value="RluA_PseudoU_synthase"/>
</dbReference>
<proteinExistence type="predicted"/>
<dbReference type="InterPro" id="IPR006145">
    <property type="entry name" value="PsdUridine_synth_RsuA/RluA"/>
</dbReference>
<sequence>MAKFLSDLQSKFELKDQPLPVHRLDKATTGAMVFALTPSHARDLSQQFAARDTEKAYLALVRGGEKSFPEKSGTIRHRLTIEQGRVALAKNKREGKETLTEWEVIASSVRIIS</sequence>
<dbReference type="GO" id="GO:0001522">
    <property type="term" value="P:pseudouridine synthesis"/>
    <property type="evidence" value="ECO:0007669"/>
    <property type="project" value="InterPro"/>
</dbReference>
<evidence type="ECO:0000313" key="3">
    <source>
        <dbReference type="Proteomes" id="UP001212997"/>
    </source>
</evidence>
<reference evidence="2" key="1">
    <citation type="submission" date="2022-07" db="EMBL/GenBank/DDBJ databases">
        <title>Genome Sequence of Physisporinus lineatus.</title>
        <authorList>
            <person name="Buettner E."/>
        </authorList>
    </citation>
    <scope>NUCLEOTIDE SEQUENCE</scope>
    <source>
        <strain evidence="2">VT162</strain>
    </source>
</reference>
<name>A0AAD5V4Q5_9APHY</name>
<keyword evidence="3" id="KW-1185">Reference proteome</keyword>
<dbReference type="Proteomes" id="UP001212997">
    <property type="component" value="Unassembled WGS sequence"/>
</dbReference>
<gene>
    <name evidence="2" type="ORF">NLI96_g4514</name>
</gene>
<protein>
    <recommendedName>
        <fullName evidence="1">Pseudouridine synthase RsuA/RluA-like domain-containing protein</fullName>
    </recommendedName>
</protein>